<dbReference type="AlphaFoldDB" id="A0A9P6TTU3"/>
<organism evidence="2 3">
    <name type="scientific">Mortierella polycephala</name>
    <dbReference type="NCBI Taxonomy" id="41804"/>
    <lineage>
        <taxon>Eukaryota</taxon>
        <taxon>Fungi</taxon>
        <taxon>Fungi incertae sedis</taxon>
        <taxon>Mucoromycota</taxon>
        <taxon>Mortierellomycotina</taxon>
        <taxon>Mortierellomycetes</taxon>
        <taxon>Mortierellales</taxon>
        <taxon>Mortierellaceae</taxon>
        <taxon>Mortierella</taxon>
    </lineage>
</organism>
<evidence type="ECO:0000256" key="1">
    <source>
        <dbReference type="SAM" id="MobiDB-lite"/>
    </source>
</evidence>
<gene>
    <name evidence="2" type="ORF">BG011_003568</name>
</gene>
<protein>
    <submittedName>
        <fullName evidence="2">Uncharacterized protein</fullName>
    </submittedName>
</protein>
<keyword evidence="3" id="KW-1185">Reference proteome</keyword>
<evidence type="ECO:0000313" key="2">
    <source>
        <dbReference type="EMBL" id="KAG0241211.1"/>
    </source>
</evidence>
<accession>A0A9P6TTU3</accession>
<dbReference type="Proteomes" id="UP000726737">
    <property type="component" value="Unassembled WGS sequence"/>
</dbReference>
<feature type="non-terminal residue" evidence="2">
    <location>
        <position position="95"/>
    </location>
</feature>
<name>A0A9P6TTU3_9FUNG</name>
<reference evidence="2" key="1">
    <citation type="journal article" date="2020" name="Fungal Divers.">
        <title>Resolving the Mortierellaceae phylogeny through synthesis of multi-gene phylogenetics and phylogenomics.</title>
        <authorList>
            <person name="Vandepol N."/>
            <person name="Liber J."/>
            <person name="Desiro A."/>
            <person name="Na H."/>
            <person name="Kennedy M."/>
            <person name="Barry K."/>
            <person name="Grigoriev I.V."/>
            <person name="Miller A.N."/>
            <person name="O'Donnell K."/>
            <person name="Stajich J.E."/>
            <person name="Bonito G."/>
        </authorList>
    </citation>
    <scope>NUCLEOTIDE SEQUENCE</scope>
    <source>
        <strain evidence="2">KOD948</strain>
    </source>
</reference>
<comment type="caution">
    <text evidence="2">The sequence shown here is derived from an EMBL/GenBank/DDBJ whole genome shotgun (WGS) entry which is preliminary data.</text>
</comment>
<evidence type="ECO:0000313" key="3">
    <source>
        <dbReference type="Proteomes" id="UP000726737"/>
    </source>
</evidence>
<proteinExistence type="predicted"/>
<dbReference type="EMBL" id="JAAAJA010002351">
    <property type="protein sequence ID" value="KAG0241211.1"/>
    <property type="molecule type" value="Genomic_DNA"/>
</dbReference>
<feature type="region of interest" description="Disordered" evidence="1">
    <location>
        <begin position="20"/>
        <end position="95"/>
    </location>
</feature>
<sequence>MDGKSKLDLVHRDRLKPAYVRDGEVPKRAWYRTRKDNLYEDASMEEIRRQDESGPQSNPDPMSPKPKASHKPPNASCDESYDAETPVSDHRRDCS</sequence>
<feature type="compositionally biased region" description="Basic and acidic residues" evidence="1">
    <location>
        <begin position="20"/>
        <end position="38"/>
    </location>
</feature>